<evidence type="ECO:0000256" key="4">
    <source>
        <dbReference type="ARBA" id="ARBA00035682"/>
    </source>
</evidence>
<feature type="compositionally biased region" description="Polar residues" evidence="5">
    <location>
        <begin position="36"/>
        <end position="47"/>
    </location>
</feature>
<feature type="compositionally biased region" description="Basic residues" evidence="5">
    <location>
        <begin position="56"/>
        <end position="65"/>
    </location>
</feature>
<evidence type="ECO:0000313" key="8">
    <source>
        <dbReference type="Proteomes" id="UP000076632"/>
    </source>
</evidence>
<name>A0A165HJE7_XYLHT</name>
<accession>A0A165HJE7</accession>
<protein>
    <recommendedName>
        <fullName evidence="4">Small ribosomal subunit protein mS38</fullName>
    </recommendedName>
</protein>
<feature type="compositionally biased region" description="Basic and acidic residues" evidence="5">
    <location>
        <begin position="66"/>
        <end position="80"/>
    </location>
</feature>
<feature type="compositionally biased region" description="Basic residues" evidence="5">
    <location>
        <begin position="11"/>
        <end position="20"/>
    </location>
</feature>
<dbReference type="OMA" id="PSTHHMS"/>
<proteinExistence type="inferred from homology"/>
<dbReference type="PANTHER" id="PTHR32035">
    <property type="entry name" value="AURORA KINASE A-INTERACTING PROTEIN"/>
    <property type="match status" value="1"/>
</dbReference>
<dbReference type="Pfam" id="PF08213">
    <property type="entry name" value="COX24_C"/>
    <property type="match status" value="1"/>
</dbReference>
<dbReference type="EMBL" id="KV407457">
    <property type="protein sequence ID" value="KZF23602.1"/>
    <property type="molecule type" value="Genomic_DNA"/>
</dbReference>
<evidence type="ECO:0000256" key="3">
    <source>
        <dbReference type="ARBA" id="ARBA00035647"/>
    </source>
</evidence>
<dbReference type="RefSeq" id="XP_018189157.1">
    <property type="nucleotide sequence ID" value="XM_018332403.1"/>
</dbReference>
<organism evidence="7 8">
    <name type="scientific">Xylona heveae (strain CBS 132557 / TC161)</name>
    <dbReference type="NCBI Taxonomy" id="1328760"/>
    <lineage>
        <taxon>Eukaryota</taxon>
        <taxon>Fungi</taxon>
        <taxon>Dikarya</taxon>
        <taxon>Ascomycota</taxon>
        <taxon>Pezizomycotina</taxon>
        <taxon>Xylonomycetes</taxon>
        <taxon>Xylonales</taxon>
        <taxon>Xylonaceae</taxon>
        <taxon>Xylona</taxon>
    </lineage>
</organism>
<dbReference type="InterPro" id="IPR013177">
    <property type="entry name" value="Ribosomal_mS38_C"/>
</dbReference>
<keyword evidence="2" id="KW-0496">Mitochondrion</keyword>
<dbReference type="GO" id="GO:0005739">
    <property type="term" value="C:mitochondrion"/>
    <property type="evidence" value="ECO:0007669"/>
    <property type="project" value="UniProtKB-SubCell"/>
</dbReference>
<dbReference type="SMART" id="SM01155">
    <property type="entry name" value="DUF1713"/>
    <property type="match status" value="1"/>
</dbReference>
<feature type="compositionally biased region" description="Polar residues" evidence="5">
    <location>
        <begin position="1"/>
        <end position="10"/>
    </location>
</feature>
<feature type="compositionally biased region" description="Pro residues" evidence="5">
    <location>
        <begin position="210"/>
        <end position="219"/>
    </location>
</feature>
<evidence type="ECO:0000256" key="2">
    <source>
        <dbReference type="ARBA" id="ARBA00023128"/>
    </source>
</evidence>
<evidence type="ECO:0000256" key="5">
    <source>
        <dbReference type="SAM" id="MobiDB-lite"/>
    </source>
</evidence>
<keyword evidence="8" id="KW-1185">Reference proteome</keyword>
<sequence length="364" mass="39891">MAAAASTRSISVRRHQRRYSSSKPSSPPDGSEGIDAQQQTPSNGSSESRVDGSKRNANRLNRRKAKDAAAEATHKGKHEAFVNLPSVPSTPHLHPSDVAVSAFFSLHRPISITSSVPAGSTSASFNTIFEPRTKNNRQHSEVISTLSSAVDSLEAAAGSQQQTGYTSEEAELRAALAQAQSLDVKHLDGAPAPSSLQFPGHLLTGKFKPFSPPPAPRPMKPAANAEEAAAVAEEAEAATSAPTKQKSYSTVLTILESTMPDGAKTYTARTTPFVADENTPPARRFLDRMWLRQERWEDSRRDNGSTSVVIDEASMPEQIIMEPTEALDMEAISVKRQRKLKMKKHKYKKLMRRTRNLRRRLDRN</sequence>
<evidence type="ECO:0000256" key="1">
    <source>
        <dbReference type="ARBA" id="ARBA00004173"/>
    </source>
</evidence>
<dbReference type="Proteomes" id="UP000076632">
    <property type="component" value="Unassembled WGS sequence"/>
</dbReference>
<evidence type="ECO:0000313" key="7">
    <source>
        <dbReference type="EMBL" id="KZF23602.1"/>
    </source>
</evidence>
<feature type="region of interest" description="Disordered" evidence="5">
    <location>
        <begin position="1"/>
        <end position="86"/>
    </location>
</feature>
<dbReference type="InParanoid" id="A0A165HJE7"/>
<evidence type="ECO:0000259" key="6">
    <source>
        <dbReference type="SMART" id="SM01155"/>
    </source>
</evidence>
<gene>
    <name evidence="7" type="ORF">L228DRAFT_246408</name>
</gene>
<feature type="region of interest" description="Disordered" evidence="5">
    <location>
        <begin position="208"/>
        <end position="243"/>
    </location>
</feature>
<comment type="subcellular location">
    <subcellularLocation>
        <location evidence="1">Mitochondrion</location>
    </subcellularLocation>
</comment>
<feature type="compositionally biased region" description="Low complexity" evidence="5">
    <location>
        <begin position="220"/>
        <end position="232"/>
    </location>
</feature>
<dbReference type="GeneID" id="28897540"/>
<reference evidence="7 8" key="1">
    <citation type="journal article" date="2016" name="Fungal Biol.">
        <title>The genome of Xylona heveae provides a window into fungal endophytism.</title>
        <authorList>
            <person name="Gazis R."/>
            <person name="Kuo A."/>
            <person name="Riley R."/>
            <person name="LaButti K."/>
            <person name="Lipzen A."/>
            <person name="Lin J."/>
            <person name="Amirebrahimi M."/>
            <person name="Hesse C.N."/>
            <person name="Spatafora J.W."/>
            <person name="Henrissat B."/>
            <person name="Hainaut M."/>
            <person name="Grigoriev I.V."/>
            <person name="Hibbett D.S."/>
        </authorList>
    </citation>
    <scope>NUCLEOTIDE SEQUENCE [LARGE SCALE GENOMIC DNA]</scope>
    <source>
        <strain evidence="7 8">TC161</strain>
    </source>
</reference>
<dbReference type="OrthoDB" id="5364404at2759"/>
<dbReference type="AlphaFoldDB" id="A0A165HJE7"/>
<comment type="similarity">
    <text evidence="3">Belongs to the mitochondrion-specific ribosomal protein mS38 family.</text>
</comment>
<dbReference type="STRING" id="1328760.A0A165HJE7"/>
<dbReference type="PANTHER" id="PTHR32035:SF3">
    <property type="entry name" value="SMALL RIBOSOMAL SUBUNIT PROTEIN MS38"/>
    <property type="match status" value="1"/>
</dbReference>
<feature type="domain" description="Ribosomal protein mS38 C-terminal" evidence="6">
    <location>
        <begin position="330"/>
        <end position="363"/>
    </location>
</feature>